<name>A0A8B9U6T7_9AVES</name>
<dbReference type="GO" id="GO:0010312">
    <property type="term" value="P:detoxification of zinc ion"/>
    <property type="evidence" value="ECO:0007669"/>
    <property type="project" value="TreeGrafter"/>
</dbReference>
<dbReference type="Proteomes" id="UP000694549">
    <property type="component" value="Unplaced"/>
</dbReference>
<proteinExistence type="inferred from homology"/>
<evidence type="ECO:0000256" key="6">
    <source>
        <dbReference type="ARBA" id="ARBA00022989"/>
    </source>
</evidence>
<evidence type="ECO:0000256" key="7">
    <source>
        <dbReference type="ARBA" id="ARBA00023136"/>
    </source>
</evidence>
<dbReference type="InterPro" id="IPR002524">
    <property type="entry name" value="Cation_efflux"/>
</dbReference>
<feature type="transmembrane region" description="Helical" evidence="8">
    <location>
        <begin position="82"/>
        <end position="103"/>
    </location>
</feature>
<feature type="transmembrane region" description="Helical" evidence="8">
    <location>
        <begin position="201"/>
        <end position="224"/>
    </location>
</feature>
<evidence type="ECO:0000256" key="1">
    <source>
        <dbReference type="ARBA" id="ARBA00004141"/>
    </source>
</evidence>
<evidence type="ECO:0000256" key="5">
    <source>
        <dbReference type="ARBA" id="ARBA00022833"/>
    </source>
</evidence>
<feature type="domain" description="Cation efflux protein cytoplasmic" evidence="10">
    <location>
        <begin position="277"/>
        <end position="338"/>
    </location>
</feature>
<reference evidence="11" key="1">
    <citation type="submission" date="2025-08" db="UniProtKB">
        <authorList>
            <consortium name="Ensembl"/>
        </authorList>
    </citation>
    <scope>IDENTIFICATION</scope>
</reference>
<dbReference type="GO" id="GO:0005385">
    <property type="term" value="F:zinc ion transmembrane transporter activity"/>
    <property type="evidence" value="ECO:0007669"/>
    <property type="project" value="TreeGrafter"/>
</dbReference>
<dbReference type="PANTHER" id="PTHR45820:SF3">
    <property type="entry name" value="CALCIUM_MANGANESE ANTIPORTER SLC30A10"/>
    <property type="match status" value="1"/>
</dbReference>
<feature type="transmembrane region" description="Helical" evidence="8">
    <location>
        <begin position="44"/>
        <end position="61"/>
    </location>
</feature>
<keyword evidence="5" id="KW-0862">Zinc</keyword>
<keyword evidence="7 8" id="KW-0472">Membrane</keyword>
<evidence type="ECO:0000259" key="9">
    <source>
        <dbReference type="Pfam" id="PF01545"/>
    </source>
</evidence>
<evidence type="ECO:0008006" key="13">
    <source>
        <dbReference type="Google" id="ProtNLM"/>
    </source>
</evidence>
<dbReference type="SUPFAM" id="SSF161111">
    <property type="entry name" value="Cation efflux protein transmembrane domain-like"/>
    <property type="match status" value="1"/>
</dbReference>
<dbReference type="InterPro" id="IPR058533">
    <property type="entry name" value="Cation_efflux_TM"/>
</dbReference>
<comment type="subcellular location">
    <subcellularLocation>
        <location evidence="1">Membrane</location>
        <topology evidence="1">Multi-pass membrane protein</topology>
    </subcellularLocation>
</comment>
<keyword evidence="3" id="KW-0813">Transport</keyword>
<evidence type="ECO:0000313" key="12">
    <source>
        <dbReference type="Proteomes" id="UP000694549"/>
    </source>
</evidence>
<dbReference type="PANTHER" id="PTHR45820">
    <property type="entry name" value="FI23527P1"/>
    <property type="match status" value="1"/>
</dbReference>
<evidence type="ECO:0000256" key="3">
    <source>
        <dbReference type="ARBA" id="ARBA00022448"/>
    </source>
</evidence>
<dbReference type="Gene3D" id="1.20.1510.10">
    <property type="entry name" value="Cation efflux protein transmembrane domain"/>
    <property type="match status" value="1"/>
</dbReference>
<feature type="transmembrane region" description="Helical" evidence="8">
    <location>
        <begin position="115"/>
        <end position="134"/>
    </location>
</feature>
<feature type="transmembrane region" description="Helical" evidence="8">
    <location>
        <begin position="12"/>
        <end position="32"/>
    </location>
</feature>
<organism evidence="11 12">
    <name type="scientific">Anas zonorhyncha</name>
    <name type="common">Eastern spot-billed duck</name>
    <dbReference type="NCBI Taxonomy" id="75864"/>
    <lineage>
        <taxon>Eukaryota</taxon>
        <taxon>Metazoa</taxon>
        <taxon>Chordata</taxon>
        <taxon>Craniata</taxon>
        <taxon>Vertebrata</taxon>
        <taxon>Euteleostomi</taxon>
        <taxon>Archelosauria</taxon>
        <taxon>Archosauria</taxon>
        <taxon>Dinosauria</taxon>
        <taxon>Saurischia</taxon>
        <taxon>Theropoda</taxon>
        <taxon>Coelurosauria</taxon>
        <taxon>Aves</taxon>
        <taxon>Neognathae</taxon>
        <taxon>Galloanserae</taxon>
        <taxon>Anseriformes</taxon>
        <taxon>Anatidae</taxon>
        <taxon>Anatinae</taxon>
        <taxon>Anas</taxon>
    </lineage>
</organism>
<dbReference type="Pfam" id="PF01545">
    <property type="entry name" value="Cation_efflux"/>
    <property type="match status" value="1"/>
</dbReference>
<dbReference type="InterPro" id="IPR027469">
    <property type="entry name" value="Cation_efflux_TMD_sf"/>
</dbReference>
<keyword evidence="6 8" id="KW-1133">Transmembrane helix</keyword>
<evidence type="ECO:0000256" key="2">
    <source>
        <dbReference type="ARBA" id="ARBA00008873"/>
    </source>
</evidence>
<evidence type="ECO:0000259" key="10">
    <source>
        <dbReference type="Pfam" id="PF16916"/>
    </source>
</evidence>
<keyword evidence="12" id="KW-1185">Reference proteome</keyword>
<protein>
    <recommendedName>
        <fullName evidence="13">Zinc transporter 10</fullName>
    </recommendedName>
</protein>
<evidence type="ECO:0000313" key="11">
    <source>
        <dbReference type="Ensembl" id="ENSAZOP00000004284.1"/>
    </source>
</evidence>
<comment type="similarity">
    <text evidence="2">Belongs to the cation diffusion facilitator (CDF) transporter (TC 2.A.4) family. SLC30A subfamily.</text>
</comment>
<dbReference type="Ensembl" id="ENSAZOT00000004562.1">
    <property type="protein sequence ID" value="ENSAZOP00000004284.1"/>
    <property type="gene ID" value="ENSAZOG00000002711.1"/>
</dbReference>
<feature type="transmembrane region" description="Helical" evidence="8">
    <location>
        <begin position="244"/>
        <end position="261"/>
    </location>
</feature>
<keyword evidence="4 8" id="KW-0812">Transmembrane</keyword>
<evidence type="ECO:0000256" key="8">
    <source>
        <dbReference type="SAM" id="Phobius"/>
    </source>
</evidence>
<dbReference type="InterPro" id="IPR027470">
    <property type="entry name" value="Cation_efflux_CTD"/>
</dbReference>
<feature type="domain" description="Cation efflux protein transmembrane" evidence="9">
    <location>
        <begin position="11"/>
        <end position="269"/>
    </location>
</feature>
<dbReference type="AlphaFoldDB" id="A0A8B9U6T7"/>
<dbReference type="Pfam" id="PF16916">
    <property type="entry name" value="ZT_dimer"/>
    <property type="match status" value="1"/>
</dbReference>
<reference evidence="11" key="2">
    <citation type="submission" date="2025-09" db="UniProtKB">
        <authorList>
            <consortium name="Ensembl"/>
        </authorList>
    </citation>
    <scope>IDENTIFICATION</scope>
</reference>
<accession>A0A8B9U6T7</accession>
<dbReference type="GO" id="GO:0016020">
    <property type="term" value="C:membrane"/>
    <property type="evidence" value="ECO:0007669"/>
    <property type="project" value="UniProtKB-SubCell"/>
</dbReference>
<dbReference type="NCBIfam" id="TIGR01297">
    <property type="entry name" value="CDF"/>
    <property type="match status" value="1"/>
</dbReference>
<dbReference type="GO" id="GO:0006882">
    <property type="term" value="P:intracellular zinc ion homeostasis"/>
    <property type="evidence" value="ECO:0007669"/>
    <property type="project" value="TreeGrafter"/>
</dbReference>
<sequence length="431" mass="46730">MGRYSGKTCRLIFMLVLTVGFFVAELVSGYLGNSIALVSDSFNMLSDLISLCVGLTTGRIARRSRRGPRATYGYSRAEAVGALSNAVFLTALCFTICVEALLRLARPERIDDAELVLIVGALGLAVNLVGLLDLHSCMEQQHGHGSRSEETQNPSSQESELLAVLLMSFRGSHSQLLWPGGRDYIGAELWKLLVIGTLKGVGVLLHVMGDALGSVVVVVAATIFHVLPLGPDAPCNWQCYIDPSLTIIMVVIILSSAFPLIKETSIILLQMVPKADRLARVPGVISLHEVHVWELAGGKNIATLHIKCQTPTDYQDAAYKIRKIFHEAGIHSVTIQPEYIDCKTSHLLCSSPCISKACDSQLCCSQQEAPLAKSNGYTEKNDSCLSALHKDNGSSKSDIEIPIECALTENSVKDEKNCEVSDKSQLSSTRF</sequence>
<dbReference type="GO" id="GO:0006828">
    <property type="term" value="P:manganese ion transport"/>
    <property type="evidence" value="ECO:0007669"/>
    <property type="project" value="TreeGrafter"/>
</dbReference>
<evidence type="ECO:0000256" key="4">
    <source>
        <dbReference type="ARBA" id="ARBA00022692"/>
    </source>
</evidence>